<feature type="compositionally biased region" description="Low complexity" evidence="1">
    <location>
        <begin position="39"/>
        <end position="52"/>
    </location>
</feature>
<name>A0ABZ2LV13_9BACT</name>
<feature type="chain" id="PRO_5046291540" evidence="2">
    <location>
        <begin position="24"/>
        <end position="413"/>
    </location>
</feature>
<gene>
    <name evidence="3" type="ORF">LZC94_40950</name>
</gene>
<sequence>MMRIASVALVVSCALCTIWSCRGGNNNPTGELSDAPASPQANAVPAPLANVPTTTSSANPVVPFDGGVPPQPLRPDQAMAADALSAKELAGYTIAATLHAVDLPAPPRGGEYVAAAVEAARKKTEARLNLDLGASRMRMAIASSGFVLPLGTELRARADRYGHVVVLADGASYRIAGQGTLRALMGERRFDVSPLSPADVTGGGEGARRLGYRTRKAEVVNRAARATFEIARVADAGDAGTLICRALLDMMNAPPSTQLCGVDEVPMFAELRWTTRGAVVFTATAIVRRLDLAPSALATPPATPRFATGALPGQAAELLLNPAELHALRTGEHLPEGRPVLTLINPTDVLQFAWLDGIPLAWLAPNARVDVPALSRGRGAVEWRTFFGDVVDPPRPVSLPGISEPGGTDASVP</sequence>
<dbReference type="EMBL" id="CP089984">
    <property type="protein sequence ID" value="WXB14185.1"/>
    <property type="molecule type" value="Genomic_DNA"/>
</dbReference>
<keyword evidence="2" id="KW-0732">Signal</keyword>
<protein>
    <submittedName>
        <fullName evidence="3">Uncharacterized protein</fullName>
    </submittedName>
</protein>
<feature type="signal peptide" evidence="2">
    <location>
        <begin position="1"/>
        <end position="23"/>
    </location>
</feature>
<feature type="region of interest" description="Disordered" evidence="1">
    <location>
        <begin position="30"/>
        <end position="57"/>
    </location>
</feature>
<dbReference type="Proteomes" id="UP001370348">
    <property type="component" value="Chromosome"/>
</dbReference>
<evidence type="ECO:0000313" key="4">
    <source>
        <dbReference type="Proteomes" id="UP001370348"/>
    </source>
</evidence>
<evidence type="ECO:0000256" key="2">
    <source>
        <dbReference type="SAM" id="SignalP"/>
    </source>
</evidence>
<reference evidence="3 4" key="1">
    <citation type="submission" date="2021-12" db="EMBL/GenBank/DDBJ databases">
        <title>Discovery of the Pendulisporaceae a myxobacterial family with distinct sporulation behavior and unique specialized metabolism.</title>
        <authorList>
            <person name="Garcia R."/>
            <person name="Popoff A."/>
            <person name="Bader C.D."/>
            <person name="Loehr J."/>
            <person name="Walesch S."/>
            <person name="Walt C."/>
            <person name="Boldt J."/>
            <person name="Bunk B."/>
            <person name="Haeckl F.J.F.P.J."/>
            <person name="Gunesch A.P."/>
            <person name="Birkelbach J."/>
            <person name="Nuebel U."/>
            <person name="Pietschmann T."/>
            <person name="Bach T."/>
            <person name="Mueller R."/>
        </authorList>
    </citation>
    <scope>NUCLEOTIDE SEQUENCE [LARGE SCALE GENOMIC DNA]</scope>
    <source>
        <strain evidence="3 4">MSr11954</strain>
    </source>
</reference>
<dbReference type="RefSeq" id="WP_394823803.1">
    <property type="nucleotide sequence ID" value="NZ_CP089984.1"/>
</dbReference>
<proteinExistence type="predicted"/>
<organism evidence="3 4">
    <name type="scientific">Pendulispora albinea</name>
    <dbReference type="NCBI Taxonomy" id="2741071"/>
    <lineage>
        <taxon>Bacteria</taxon>
        <taxon>Pseudomonadati</taxon>
        <taxon>Myxococcota</taxon>
        <taxon>Myxococcia</taxon>
        <taxon>Myxococcales</taxon>
        <taxon>Sorangiineae</taxon>
        <taxon>Pendulisporaceae</taxon>
        <taxon>Pendulispora</taxon>
    </lineage>
</organism>
<evidence type="ECO:0000256" key="1">
    <source>
        <dbReference type="SAM" id="MobiDB-lite"/>
    </source>
</evidence>
<evidence type="ECO:0000313" key="3">
    <source>
        <dbReference type="EMBL" id="WXB14185.1"/>
    </source>
</evidence>
<keyword evidence="4" id="KW-1185">Reference proteome</keyword>
<accession>A0ABZ2LV13</accession>